<dbReference type="InterPro" id="IPR017907">
    <property type="entry name" value="Znf_RING_CS"/>
</dbReference>
<keyword evidence="1" id="KW-0479">Metal-binding</keyword>
<accession>A0A9Q1CC93</accession>
<dbReference type="SUPFAM" id="SSF57850">
    <property type="entry name" value="RING/U-box"/>
    <property type="match status" value="1"/>
</dbReference>
<dbReference type="CDD" id="cd14473">
    <property type="entry name" value="FERM_B-lobe"/>
    <property type="match status" value="1"/>
</dbReference>
<comment type="caution">
    <text evidence="7">The sequence shown here is derived from an EMBL/GenBank/DDBJ whole genome shotgun (WGS) entry which is preliminary data.</text>
</comment>
<keyword evidence="2 4" id="KW-0863">Zinc-finger</keyword>
<dbReference type="InterPro" id="IPR000299">
    <property type="entry name" value="FERM_domain"/>
</dbReference>
<gene>
    <name evidence="7" type="ORF">HOLleu_13257</name>
</gene>
<evidence type="ECO:0000256" key="2">
    <source>
        <dbReference type="ARBA" id="ARBA00022771"/>
    </source>
</evidence>
<evidence type="ECO:0000256" key="4">
    <source>
        <dbReference type="PROSITE-ProRule" id="PRU00175"/>
    </source>
</evidence>
<dbReference type="PROSITE" id="PS50057">
    <property type="entry name" value="FERM_3"/>
    <property type="match status" value="1"/>
</dbReference>
<evidence type="ECO:0000259" key="6">
    <source>
        <dbReference type="PROSITE" id="PS50089"/>
    </source>
</evidence>
<dbReference type="InterPro" id="IPR013083">
    <property type="entry name" value="Znf_RING/FYVE/PHD"/>
</dbReference>
<dbReference type="InterPro" id="IPR019748">
    <property type="entry name" value="FERM_central"/>
</dbReference>
<sequence length="338" mass="38679">MSLQQGKVPATPKEAARLVALVLQAEFGDFNPGFDYPSFNSLLPEQFNSDDLKTSIGANYERLRGMKQSFAEYRFLQEVYDIEEYGTDTFLAFQNNQTKCQREPNVEILIGSQVIIVKDQTTSEVQRVNLDTILRSEVDGKFSYITFLDEEDNEVTTRTWRFRFSSKEQAEGLYRSITEKYEFFVSDHVRSAVLAQNVRDFRGSIASLLHINSDIGKKYSFDVRRTCREVQEATRRTLYKAQLAAGATNAEKTNEVRNEKGIAMSRKENLLEKLHAIHDAMLCKVCMDASLDTALLPCGHLLCSSCAERLTECPTCRQHVEQRHRIYMPSIENIDCET</sequence>
<dbReference type="InterPro" id="IPR035963">
    <property type="entry name" value="FERM_2"/>
</dbReference>
<dbReference type="InterPro" id="IPR001841">
    <property type="entry name" value="Znf_RING"/>
</dbReference>
<evidence type="ECO:0000256" key="1">
    <source>
        <dbReference type="ARBA" id="ARBA00022723"/>
    </source>
</evidence>
<dbReference type="Pfam" id="PF13920">
    <property type="entry name" value="zf-C3HC4_3"/>
    <property type="match status" value="1"/>
</dbReference>
<feature type="domain" description="RING-type" evidence="6">
    <location>
        <begin position="283"/>
        <end position="317"/>
    </location>
</feature>
<feature type="domain" description="FERM" evidence="5">
    <location>
        <begin position="1"/>
        <end position="188"/>
    </location>
</feature>
<dbReference type="PANTHER" id="PTHR23280:SF13">
    <property type="entry name" value="E3 UBIQUITIN-PROTEIN LIGASE MYLIP"/>
    <property type="match status" value="1"/>
</dbReference>
<dbReference type="OrthoDB" id="10037309at2759"/>
<dbReference type="GO" id="GO:0004842">
    <property type="term" value="F:ubiquitin-protein transferase activity"/>
    <property type="evidence" value="ECO:0007669"/>
    <property type="project" value="TreeGrafter"/>
</dbReference>
<organism evidence="7 8">
    <name type="scientific">Holothuria leucospilota</name>
    <name type="common">Black long sea cucumber</name>
    <name type="synonym">Mertensiothuria leucospilota</name>
    <dbReference type="NCBI Taxonomy" id="206669"/>
    <lineage>
        <taxon>Eukaryota</taxon>
        <taxon>Metazoa</taxon>
        <taxon>Echinodermata</taxon>
        <taxon>Eleutherozoa</taxon>
        <taxon>Echinozoa</taxon>
        <taxon>Holothuroidea</taxon>
        <taxon>Aspidochirotacea</taxon>
        <taxon>Aspidochirotida</taxon>
        <taxon>Holothuriidae</taxon>
        <taxon>Holothuria</taxon>
    </lineage>
</organism>
<dbReference type="GO" id="GO:0006511">
    <property type="term" value="P:ubiquitin-dependent protein catabolic process"/>
    <property type="evidence" value="ECO:0007669"/>
    <property type="project" value="TreeGrafter"/>
</dbReference>
<dbReference type="PROSITE" id="PS00518">
    <property type="entry name" value="ZF_RING_1"/>
    <property type="match status" value="1"/>
</dbReference>
<dbReference type="GO" id="GO:0008270">
    <property type="term" value="F:zinc ion binding"/>
    <property type="evidence" value="ECO:0007669"/>
    <property type="project" value="UniProtKB-KW"/>
</dbReference>
<dbReference type="Gene3D" id="3.30.40.10">
    <property type="entry name" value="Zinc/RING finger domain, C3HC4 (zinc finger)"/>
    <property type="match status" value="1"/>
</dbReference>
<keyword evidence="8" id="KW-1185">Reference proteome</keyword>
<name>A0A9Q1CC93_HOLLE</name>
<dbReference type="SUPFAM" id="SSF47031">
    <property type="entry name" value="Second domain of FERM"/>
    <property type="match status" value="1"/>
</dbReference>
<dbReference type="CDD" id="cd16510">
    <property type="entry name" value="RING-HC_IAPs"/>
    <property type="match status" value="1"/>
</dbReference>
<evidence type="ECO:0000313" key="8">
    <source>
        <dbReference type="Proteomes" id="UP001152320"/>
    </source>
</evidence>
<keyword evidence="3" id="KW-0862">Zinc</keyword>
<dbReference type="EMBL" id="JAIZAY010000005">
    <property type="protein sequence ID" value="KAJ8042247.1"/>
    <property type="molecule type" value="Genomic_DNA"/>
</dbReference>
<evidence type="ECO:0000259" key="5">
    <source>
        <dbReference type="PROSITE" id="PS50057"/>
    </source>
</evidence>
<dbReference type="Gene3D" id="1.20.80.10">
    <property type="match status" value="1"/>
</dbReference>
<evidence type="ECO:0000313" key="7">
    <source>
        <dbReference type="EMBL" id="KAJ8042247.1"/>
    </source>
</evidence>
<reference evidence="7" key="1">
    <citation type="submission" date="2021-10" db="EMBL/GenBank/DDBJ databases">
        <title>Tropical sea cucumber genome reveals ecological adaptation and Cuvierian tubules defense mechanism.</title>
        <authorList>
            <person name="Chen T."/>
        </authorList>
    </citation>
    <scope>NUCLEOTIDE SEQUENCE</scope>
    <source>
        <strain evidence="7">Nanhai2018</strain>
        <tissue evidence="7">Muscle</tissue>
    </source>
</reference>
<dbReference type="InterPro" id="IPR014352">
    <property type="entry name" value="FERM/acyl-CoA-bd_prot_sf"/>
</dbReference>
<protein>
    <submittedName>
        <fullName evidence="7">E3 ubiquitin-protein ligase MYLIP</fullName>
    </submittedName>
</protein>
<dbReference type="Pfam" id="PF00373">
    <property type="entry name" value="FERM_M"/>
    <property type="match status" value="1"/>
</dbReference>
<evidence type="ECO:0000256" key="3">
    <source>
        <dbReference type="ARBA" id="ARBA00022833"/>
    </source>
</evidence>
<dbReference type="AlphaFoldDB" id="A0A9Q1CC93"/>
<dbReference type="PROSITE" id="PS50089">
    <property type="entry name" value="ZF_RING_2"/>
    <property type="match status" value="1"/>
</dbReference>
<dbReference type="SMART" id="SM00184">
    <property type="entry name" value="RING"/>
    <property type="match status" value="1"/>
</dbReference>
<dbReference type="Proteomes" id="UP001152320">
    <property type="component" value="Chromosome 5"/>
</dbReference>
<proteinExistence type="predicted"/>
<dbReference type="PANTHER" id="PTHR23280">
    <property type="entry name" value="4.1 G PROTEIN"/>
    <property type="match status" value="1"/>
</dbReference>